<dbReference type="Proteomes" id="UP000823936">
    <property type="component" value="Unassembled WGS sequence"/>
</dbReference>
<dbReference type="GO" id="GO:0000049">
    <property type="term" value="F:tRNA binding"/>
    <property type="evidence" value="ECO:0007669"/>
    <property type="project" value="UniProtKB-KW"/>
</dbReference>
<dbReference type="InterPro" id="IPR023673">
    <property type="entry name" value="Ribosomal_uL1_CS"/>
</dbReference>
<keyword evidence="2 10" id="KW-0678">Repressor</keyword>
<sequence length="230" mass="25173">MKRGKKYQEAVKKVDRTKVYSLLDAVNLCKEVAFAKFTETVEVSVKLSLKKSQSVRDTVVLPHQFSAQKKILVFAKGEKAQEALDAGAAYVGDNDLIEKIRSGWMDFDIAVATPDMMKDVGRLGPILGRRGLMPNPKTHTVTNDIKEALSELNKGRVEFRSDKTGVVHMAVGKTTMDSAEIAENARVTVTEIMRKKPSDAKGDFVLSVAVSSTMGPGIHVDVKDFVSSSN</sequence>
<keyword evidence="3 10" id="KW-0820">tRNA-binding</keyword>
<reference evidence="12" key="1">
    <citation type="journal article" date="2021" name="PeerJ">
        <title>Extensive microbial diversity within the chicken gut microbiome revealed by metagenomics and culture.</title>
        <authorList>
            <person name="Gilroy R."/>
            <person name="Ravi A."/>
            <person name="Getino M."/>
            <person name="Pursley I."/>
            <person name="Horton D.L."/>
            <person name="Alikhan N.F."/>
            <person name="Baker D."/>
            <person name="Gharbi K."/>
            <person name="Hall N."/>
            <person name="Watson M."/>
            <person name="Adriaenssens E.M."/>
            <person name="Foster-Nyarko E."/>
            <person name="Jarju S."/>
            <person name="Secka A."/>
            <person name="Antonio M."/>
            <person name="Oren A."/>
            <person name="Chaudhuri R.R."/>
            <person name="La Ragione R."/>
            <person name="Hildebrand F."/>
            <person name="Pallen M.J."/>
        </authorList>
    </citation>
    <scope>NUCLEOTIDE SEQUENCE</scope>
    <source>
        <strain evidence="12">Gambia11-129</strain>
    </source>
</reference>
<keyword evidence="8 10" id="KW-0687">Ribonucleoprotein</keyword>
<dbReference type="Gene3D" id="3.30.190.20">
    <property type="match status" value="1"/>
</dbReference>
<comment type="subunit">
    <text evidence="10">Part of the 50S ribosomal subunit.</text>
</comment>
<dbReference type="EMBL" id="DXHU01000006">
    <property type="protein sequence ID" value="HIV98426.1"/>
    <property type="molecule type" value="Genomic_DNA"/>
</dbReference>
<evidence type="ECO:0000256" key="1">
    <source>
        <dbReference type="ARBA" id="ARBA00010531"/>
    </source>
</evidence>
<comment type="caution">
    <text evidence="12">The sequence shown here is derived from an EMBL/GenBank/DDBJ whole genome shotgun (WGS) entry which is preliminary data.</text>
</comment>
<evidence type="ECO:0000256" key="3">
    <source>
        <dbReference type="ARBA" id="ARBA00022555"/>
    </source>
</evidence>
<evidence type="ECO:0000256" key="5">
    <source>
        <dbReference type="ARBA" id="ARBA00022845"/>
    </source>
</evidence>
<organism evidence="12 13">
    <name type="scientific">Candidatus Ornithospirochaeta avicola</name>
    <dbReference type="NCBI Taxonomy" id="2840896"/>
    <lineage>
        <taxon>Bacteria</taxon>
        <taxon>Pseudomonadati</taxon>
        <taxon>Spirochaetota</taxon>
        <taxon>Spirochaetia</taxon>
        <taxon>Spirochaetales</taxon>
        <taxon>Spirochaetaceae</taxon>
        <taxon>Spirochaetaceae incertae sedis</taxon>
        <taxon>Candidatus Ornithospirochaeta</taxon>
    </lineage>
</organism>
<dbReference type="PANTHER" id="PTHR36427:SF3">
    <property type="entry name" value="LARGE RIBOSOMAL SUBUNIT PROTEIN UL1M"/>
    <property type="match status" value="1"/>
</dbReference>
<dbReference type="InterPro" id="IPR005878">
    <property type="entry name" value="Ribosom_uL1_bac-type"/>
</dbReference>
<evidence type="ECO:0000256" key="4">
    <source>
        <dbReference type="ARBA" id="ARBA00022730"/>
    </source>
</evidence>
<dbReference type="InterPro" id="IPR028364">
    <property type="entry name" value="Ribosomal_uL1/biogenesis"/>
</dbReference>
<proteinExistence type="inferred from homology"/>
<reference evidence="12" key="2">
    <citation type="submission" date="2021-04" db="EMBL/GenBank/DDBJ databases">
        <authorList>
            <person name="Gilroy R."/>
        </authorList>
    </citation>
    <scope>NUCLEOTIDE SEQUENCE</scope>
    <source>
        <strain evidence="12">Gambia11-129</strain>
    </source>
</reference>
<evidence type="ECO:0000256" key="7">
    <source>
        <dbReference type="ARBA" id="ARBA00022980"/>
    </source>
</evidence>
<gene>
    <name evidence="10 12" type="primary">rplA</name>
    <name evidence="12" type="ORF">IAB12_01445</name>
</gene>
<keyword evidence="7 10" id="KW-0689">Ribosomal protein</keyword>
<dbReference type="Gene3D" id="3.40.50.790">
    <property type="match status" value="1"/>
</dbReference>
<dbReference type="GO" id="GO:0019843">
    <property type="term" value="F:rRNA binding"/>
    <property type="evidence" value="ECO:0007669"/>
    <property type="project" value="UniProtKB-UniRule"/>
</dbReference>
<comment type="function">
    <text evidence="10">Protein L1 is also a translational repressor protein, it controls the translation of the L11 operon by binding to its mRNA.</text>
</comment>
<evidence type="ECO:0000313" key="13">
    <source>
        <dbReference type="Proteomes" id="UP000823936"/>
    </source>
</evidence>
<name>A0A9D1PTP3_9SPIO</name>
<dbReference type="AlphaFoldDB" id="A0A9D1PTP3"/>
<accession>A0A9D1PTP3</accession>
<dbReference type="GO" id="GO:0003735">
    <property type="term" value="F:structural constituent of ribosome"/>
    <property type="evidence" value="ECO:0007669"/>
    <property type="project" value="InterPro"/>
</dbReference>
<dbReference type="PROSITE" id="PS01199">
    <property type="entry name" value="RIBOSOMAL_L1"/>
    <property type="match status" value="1"/>
</dbReference>
<dbReference type="SUPFAM" id="SSF56808">
    <property type="entry name" value="Ribosomal protein L1"/>
    <property type="match status" value="1"/>
</dbReference>
<dbReference type="InterPro" id="IPR023674">
    <property type="entry name" value="Ribosomal_uL1-like"/>
</dbReference>
<evidence type="ECO:0000256" key="10">
    <source>
        <dbReference type="HAMAP-Rule" id="MF_01318"/>
    </source>
</evidence>
<evidence type="ECO:0000256" key="9">
    <source>
        <dbReference type="ARBA" id="ARBA00035241"/>
    </source>
</evidence>
<dbReference type="GO" id="GO:0006412">
    <property type="term" value="P:translation"/>
    <property type="evidence" value="ECO:0007669"/>
    <property type="project" value="UniProtKB-UniRule"/>
</dbReference>
<evidence type="ECO:0000256" key="2">
    <source>
        <dbReference type="ARBA" id="ARBA00022491"/>
    </source>
</evidence>
<dbReference type="GO" id="GO:0015934">
    <property type="term" value="C:large ribosomal subunit"/>
    <property type="evidence" value="ECO:0007669"/>
    <property type="project" value="InterPro"/>
</dbReference>
<dbReference type="NCBIfam" id="TIGR01169">
    <property type="entry name" value="rplA_bact"/>
    <property type="match status" value="1"/>
</dbReference>
<dbReference type="PANTHER" id="PTHR36427">
    <property type="entry name" value="54S RIBOSOMAL PROTEIN L1, MITOCHONDRIAL"/>
    <property type="match status" value="1"/>
</dbReference>
<dbReference type="InterPro" id="IPR002143">
    <property type="entry name" value="Ribosomal_uL1"/>
</dbReference>
<dbReference type="PIRSF" id="PIRSF002155">
    <property type="entry name" value="Ribosomal_L1"/>
    <property type="match status" value="1"/>
</dbReference>
<dbReference type="InterPro" id="IPR016095">
    <property type="entry name" value="Ribosomal_uL1_3-a/b-sand"/>
</dbReference>
<dbReference type="GO" id="GO:0006417">
    <property type="term" value="P:regulation of translation"/>
    <property type="evidence" value="ECO:0007669"/>
    <property type="project" value="UniProtKB-KW"/>
</dbReference>
<comment type="similarity">
    <text evidence="1 10 11">Belongs to the universal ribosomal protein uL1 family.</text>
</comment>
<dbReference type="FunFam" id="3.40.50.790:FF:000001">
    <property type="entry name" value="50S ribosomal protein L1"/>
    <property type="match status" value="1"/>
</dbReference>
<keyword evidence="6 10" id="KW-0694">RNA-binding</keyword>
<protein>
    <recommendedName>
        <fullName evidence="9 10">Large ribosomal subunit protein uL1</fullName>
    </recommendedName>
</protein>
<evidence type="ECO:0000256" key="8">
    <source>
        <dbReference type="ARBA" id="ARBA00023274"/>
    </source>
</evidence>
<keyword evidence="4 10" id="KW-0699">rRNA-binding</keyword>
<comment type="function">
    <text evidence="10">Binds directly to 23S rRNA. The L1 stalk is quite mobile in the ribosome, and is involved in E site tRNA release.</text>
</comment>
<dbReference type="Pfam" id="PF00687">
    <property type="entry name" value="Ribosomal_L1"/>
    <property type="match status" value="1"/>
</dbReference>
<evidence type="ECO:0000256" key="11">
    <source>
        <dbReference type="RuleBase" id="RU000659"/>
    </source>
</evidence>
<keyword evidence="5 10" id="KW-0810">Translation regulation</keyword>
<dbReference type="HAMAP" id="MF_01318_B">
    <property type="entry name" value="Ribosomal_uL1_B"/>
    <property type="match status" value="1"/>
</dbReference>
<evidence type="ECO:0000256" key="6">
    <source>
        <dbReference type="ARBA" id="ARBA00022884"/>
    </source>
</evidence>
<evidence type="ECO:0000313" key="12">
    <source>
        <dbReference type="EMBL" id="HIV98426.1"/>
    </source>
</evidence>
<dbReference type="CDD" id="cd00403">
    <property type="entry name" value="Ribosomal_L1"/>
    <property type="match status" value="1"/>
</dbReference>